<dbReference type="AlphaFoldDB" id="A0A4Y3PDV1"/>
<evidence type="ECO:0000313" key="3">
    <source>
        <dbReference type="EMBL" id="GEB32612.1"/>
    </source>
</evidence>
<dbReference type="Proteomes" id="UP000316882">
    <property type="component" value="Unassembled WGS sequence"/>
</dbReference>
<evidence type="ECO:0000313" key="4">
    <source>
        <dbReference type="Proteomes" id="UP000316882"/>
    </source>
</evidence>
<accession>A0A4Y3PDV1</accession>
<proteinExistence type="predicted"/>
<evidence type="ECO:0000256" key="1">
    <source>
        <dbReference type="ARBA" id="ARBA00023172"/>
    </source>
</evidence>
<dbReference type="SUPFAM" id="SSF56349">
    <property type="entry name" value="DNA breaking-rejoining enzymes"/>
    <property type="match status" value="1"/>
</dbReference>
<organism evidence="3 4">
    <name type="scientific">Brevibacillus parabrevis</name>
    <dbReference type="NCBI Taxonomy" id="54914"/>
    <lineage>
        <taxon>Bacteria</taxon>
        <taxon>Bacillati</taxon>
        <taxon>Bacillota</taxon>
        <taxon>Bacilli</taxon>
        <taxon>Bacillales</taxon>
        <taxon>Paenibacillaceae</taxon>
        <taxon>Brevibacillus</taxon>
    </lineage>
</organism>
<gene>
    <name evidence="3" type="ORF">BPA01_21920</name>
</gene>
<dbReference type="GO" id="GO:0006310">
    <property type="term" value="P:DNA recombination"/>
    <property type="evidence" value="ECO:0007669"/>
    <property type="project" value="UniProtKB-KW"/>
</dbReference>
<comment type="caution">
    <text evidence="3">The sequence shown here is derived from an EMBL/GenBank/DDBJ whole genome shotgun (WGS) entry which is preliminary data.</text>
</comment>
<name>A0A4Y3PDV1_BREPA</name>
<dbReference type="InterPro" id="IPR013762">
    <property type="entry name" value="Integrase-like_cat_sf"/>
</dbReference>
<dbReference type="GO" id="GO:0003677">
    <property type="term" value="F:DNA binding"/>
    <property type="evidence" value="ECO:0007669"/>
    <property type="project" value="InterPro"/>
</dbReference>
<dbReference type="InterPro" id="IPR050090">
    <property type="entry name" value="Tyrosine_recombinase_XerCD"/>
</dbReference>
<feature type="domain" description="Tyr recombinase" evidence="2">
    <location>
        <begin position="36"/>
        <end position="144"/>
    </location>
</feature>
<protein>
    <recommendedName>
        <fullName evidence="2">Tyr recombinase domain-containing protein</fullName>
    </recommendedName>
</protein>
<dbReference type="PANTHER" id="PTHR30349:SF64">
    <property type="entry name" value="PROPHAGE INTEGRASE INTD-RELATED"/>
    <property type="match status" value="1"/>
</dbReference>
<evidence type="ECO:0000259" key="2">
    <source>
        <dbReference type="PROSITE" id="PS51898"/>
    </source>
</evidence>
<dbReference type="PROSITE" id="PS51898">
    <property type="entry name" value="TYR_RECOMBINASE"/>
    <property type="match status" value="1"/>
</dbReference>
<dbReference type="InterPro" id="IPR002104">
    <property type="entry name" value="Integrase_catalytic"/>
</dbReference>
<keyword evidence="1" id="KW-0233">DNA recombination</keyword>
<keyword evidence="4" id="KW-1185">Reference proteome</keyword>
<dbReference type="GO" id="GO:0015074">
    <property type="term" value="P:DNA integration"/>
    <property type="evidence" value="ECO:0007669"/>
    <property type="project" value="InterPro"/>
</dbReference>
<dbReference type="PANTHER" id="PTHR30349">
    <property type="entry name" value="PHAGE INTEGRASE-RELATED"/>
    <property type="match status" value="1"/>
</dbReference>
<dbReference type="InterPro" id="IPR011010">
    <property type="entry name" value="DNA_brk_join_enz"/>
</dbReference>
<dbReference type="RefSeq" id="WP_122964448.1">
    <property type="nucleotide sequence ID" value="NZ_BJMH01000008.1"/>
</dbReference>
<dbReference type="Gene3D" id="1.10.443.10">
    <property type="entry name" value="Intergrase catalytic core"/>
    <property type="match status" value="1"/>
</dbReference>
<reference evidence="3 4" key="1">
    <citation type="submission" date="2019-06" db="EMBL/GenBank/DDBJ databases">
        <title>Whole genome shotgun sequence of Brevibacillus parabrevis NBRC 12334.</title>
        <authorList>
            <person name="Hosoyama A."/>
            <person name="Uohara A."/>
            <person name="Ohji S."/>
            <person name="Ichikawa N."/>
        </authorList>
    </citation>
    <scope>NUCLEOTIDE SEQUENCE [LARGE SCALE GENOMIC DNA]</scope>
    <source>
        <strain evidence="3 4">NBRC 12334</strain>
    </source>
</reference>
<dbReference type="EMBL" id="BJMH01000008">
    <property type="protein sequence ID" value="GEB32612.1"/>
    <property type="molecule type" value="Genomic_DNA"/>
</dbReference>
<sequence length="144" mass="17013">MKSILHYAVHELEVLEKNPADKLRVPVQDSVAIKKEKVKYFSLEELNQLLGFMKKYKYQRFPNHQLYYILMYFLSKTGLRISEALALRWVDIIGDKVTIDKQASRDDNNSVKLTTLKNSSSYRTIKIDPDLVRELKKFKMKQNE</sequence>